<feature type="non-terminal residue" evidence="4">
    <location>
        <position position="46"/>
    </location>
</feature>
<evidence type="ECO:0000313" key="5">
    <source>
        <dbReference type="Proteomes" id="UP000265520"/>
    </source>
</evidence>
<reference evidence="4 5" key="1">
    <citation type="journal article" date="2018" name="Front. Plant Sci.">
        <title>Red Clover (Trifolium pratense) and Zigzag Clover (T. medium) - A Picture of Genomic Similarities and Differences.</title>
        <authorList>
            <person name="Dluhosova J."/>
            <person name="Istvanek J."/>
            <person name="Nedelnik J."/>
            <person name="Repkova J."/>
        </authorList>
    </citation>
    <scope>NUCLEOTIDE SEQUENCE [LARGE SCALE GENOMIC DNA]</scope>
    <source>
        <strain evidence="5">cv. 10/8</strain>
        <tissue evidence="4">Leaf</tissue>
    </source>
</reference>
<feature type="compositionally biased region" description="Polar residues" evidence="2">
    <location>
        <begin position="18"/>
        <end position="46"/>
    </location>
</feature>
<keyword evidence="5" id="KW-1185">Reference proteome</keyword>
<evidence type="ECO:0000259" key="3">
    <source>
        <dbReference type="Pfam" id="PF03763"/>
    </source>
</evidence>
<dbReference type="EMBL" id="LXQA011332377">
    <property type="protein sequence ID" value="MCI93563.1"/>
    <property type="molecule type" value="Genomic_DNA"/>
</dbReference>
<comment type="caution">
    <text evidence="4">The sequence shown here is derived from an EMBL/GenBank/DDBJ whole genome shotgun (WGS) entry which is preliminary data.</text>
</comment>
<sequence length="46" mass="5328">MDKIMNKLRFAQKKAQDMRSSVSANQAHQIARTSNKVMSFRRASQM</sequence>
<feature type="region of interest" description="Disordered" evidence="2">
    <location>
        <begin position="17"/>
        <end position="46"/>
    </location>
</feature>
<evidence type="ECO:0000256" key="1">
    <source>
        <dbReference type="ARBA" id="ARBA00005711"/>
    </source>
</evidence>
<evidence type="ECO:0000313" key="4">
    <source>
        <dbReference type="EMBL" id="MCI93563.1"/>
    </source>
</evidence>
<name>A0A392W1G9_9FABA</name>
<dbReference type="InterPro" id="IPR005516">
    <property type="entry name" value="Remorin_C"/>
</dbReference>
<feature type="domain" description="Remorin C-terminal" evidence="3">
    <location>
        <begin position="1"/>
        <end position="45"/>
    </location>
</feature>
<organism evidence="4 5">
    <name type="scientific">Trifolium medium</name>
    <dbReference type="NCBI Taxonomy" id="97028"/>
    <lineage>
        <taxon>Eukaryota</taxon>
        <taxon>Viridiplantae</taxon>
        <taxon>Streptophyta</taxon>
        <taxon>Embryophyta</taxon>
        <taxon>Tracheophyta</taxon>
        <taxon>Spermatophyta</taxon>
        <taxon>Magnoliopsida</taxon>
        <taxon>eudicotyledons</taxon>
        <taxon>Gunneridae</taxon>
        <taxon>Pentapetalae</taxon>
        <taxon>rosids</taxon>
        <taxon>fabids</taxon>
        <taxon>Fabales</taxon>
        <taxon>Fabaceae</taxon>
        <taxon>Papilionoideae</taxon>
        <taxon>50 kb inversion clade</taxon>
        <taxon>NPAAA clade</taxon>
        <taxon>Hologalegina</taxon>
        <taxon>IRL clade</taxon>
        <taxon>Trifolieae</taxon>
        <taxon>Trifolium</taxon>
    </lineage>
</organism>
<comment type="similarity">
    <text evidence="1">Belongs to the remorin family.</text>
</comment>
<dbReference type="Pfam" id="PF03763">
    <property type="entry name" value="Remorin_C"/>
    <property type="match status" value="1"/>
</dbReference>
<protein>
    <submittedName>
        <fullName evidence="4">DNA binding protein</fullName>
    </submittedName>
</protein>
<accession>A0A392W1G9</accession>
<dbReference type="AlphaFoldDB" id="A0A392W1G9"/>
<dbReference type="Proteomes" id="UP000265520">
    <property type="component" value="Unassembled WGS sequence"/>
</dbReference>
<proteinExistence type="inferred from homology"/>
<evidence type="ECO:0000256" key="2">
    <source>
        <dbReference type="SAM" id="MobiDB-lite"/>
    </source>
</evidence>